<dbReference type="Proteomes" id="UP000009183">
    <property type="component" value="Chromosome 18"/>
</dbReference>
<dbReference type="PANTHER" id="PTHR27005">
    <property type="entry name" value="WALL-ASSOCIATED RECEPTOR KINASE-LIKE 21"/>
    <property type="match status" value="1"/>
</dbReference>
<evidence type="ECO:0000256" key="18">
    <source>
        <dbReference type="ARBA" id="ARBA00058961"/>
    </source>
</evidence>
<keyword evidence="2" id="KW-0723">Serine/threonine-protein kinase</keyword>
<evidence type="ECO:0000256" key="11">
    <source>
        <dbReference type="ARBA" id="ARBA00022840"/>
    </source>
</evidence>
<evidence type="ECO:0000313" key="25">
    <source>
        <dbReference type="Proteomes" id="UP000009183"/>
    </source>
</evidence>
<keyword evidence="6 21" id="KW-0812">Transmembrane</keyword>
<dbReference type="SMART" id="SM00220">
    <property type="entry name" value="S_TKc"/>
    <property type="match status" value="2"/>
</dbReference>
<dbReference type="SUPFAM" id="SSF57196">
    <property type="entry name" value="EGF/Laminin"/>
    <property type="match status" value="2"/>
</dbReference>
<dbReference type="SMR" id="F6H0F7"/>
<keyword evidence="9 20" id="KW-0547">Nucleotide-binding</keyword>
<dbReference type="PROSITE" id="PS01187">
    <property type="entry name" value="EGF_CA"/>
    <property type="match status" value="2"/>
</dbReference>
<evidence type="ECO:0000256" key="7">
    <source>
        <dbReference type="ARBA" id="ARBA00022729"/>
    </source>
</evidence>
<dbReference type="Gene3D" id="2.90.20.10">
    <property type="entry name" value="Plasmodium vivax P25 domain"/>
    <property type="match status" value="1"/>
</dbReference>
<evidence type="ECO:0000256" key="10">
    <source>
        <dbReference type="ARBA" id="ARBA00022777"/>
    </source>
</evidence>
<organism evidence="24 25">
    <name type="scientific">Vitis vinifera</name>
    <name type="common">Grape</name>
    <dbReference type="NCBI Taxonomy" id="29760"/>
    <lineage>
        <taxon>Eukaryota</taxon>
        <taxon>Viridiplantae</taxon>
        <taxon>Streptophyta</taxon>
        <taxon>Embryophyta</taxon>
        <taxon>Tracheophyta</taxon>
        <taxon>Spermatophyta</taxon>
        <taxon>Magnoliopsida</taxon>
        <taxon>eudicotyledons</taxon>
        <taxon>Gunneridae</taxon>
        <taxon>Pentapetalae</taxon>
        <taxon>rosids</taxon>
        <taxon>Vitales</taxon>
        <taxon>Vitaceae</taxon>
        <taxon>Viteae</taxon>
        <taxon>Vitis</taxon>
    </lineage>
</organism>
<dbReference type="CDD" id="cd14066">
    <property type="entry name" value="STKc_IRAK"/>
    <property type="match status" value="2"/>
</dbReference>
<keyword evidence="12 21" id="KW-1133">Transmembrane helix</keyword>
<dbReference type="InterPro" id="IPR000152">
    <property type="entry name" value="EGF-type_Asp/Asn_hydroxyl_site"/>
</dbReference>
<evidence type="ECO:0000256" key="15">
    <source>
        <dbReference type="ARBA" id="ARBA00023180"/>
    </source>
</evidence>
<dbReference type="InterPro" id="IPR045274">
    <property type="entry name" value="WAK-like"/>
</dbReference>
<keyword evidence="7" id="KW-0732">Signal</keyword>
<dbReference type="Pfam" id="PF13947">
    <property type="entry name" value="GUB_WAK_bind"/>
    <property type="match status" value="1"/>
</dbReference>
<comment type="catalytic activity">
    <reaction evidence="17">
        <text>L-threonyl-[protein] + ATP = O-phospho-L-threonyl-[protein] + ADP + H(+)</text>
        <dbReference type="Rhea" id="RHEA:46608"/>
        <dbReference type="Rhea" id="RHEA-COMP:11060"/>
        <dbReference type="Rhea" id="RHEA-COMP:11605"/>
        <dbReference type="ChEBI" id="CHEBI:15378"/>
        <dbReference type="ChEBI" id="CHEBI:30013"/>
        <dbReference type="ChEBI" id="CHEBI:30616"/>
        <dbReference type="ChEBI" id="CHEBI:61977"/>
        <dbReference type="ChEBI" id="CHEBI:456216"/>
    </reaction>
</comment>
<dbReference type="Gene3D" id="3.30.200.20">
    <property type="entry name" value="Phosphorylase Kinase, domain 1"/>
    <property type="match status" value="2"/>
</dbReference>
<dbReference type="InterPro" id="IPR000719">
    <property type="entry name" value="Prot_kinase_dom"/>
</dbReference>
<dbReference type="FunFam" id="1.10.510.10:FF:000084">
    <property type="entry name" value="Wall-associated receptor kinase 2"/>
    <property type="match status" value="2"/>
</dbReference>
<feature type="domain" description="EGF-like" evidence="23">
    <location>
        <begin position="268"/>
        <end position="313"/>
    </location>
</feature>
<dbReference type="PROSITE" id="PS00108">
    <property type="entry name" value="PROTEIN_KINASE_ST"/>
    <property type="match status" value="2"/>
</dbReference>
<dbReference type="GO" id="GO:0005509">
    <property type="term" value="F:calcium ion binding"/>
    <property type="evidence" value="ECO:0007669"/>
    <property type="project" value="InterPro"/>
</dbReference>
<evidence type="ECO:0000256" key="16">
    <source>
        <dbReference type="ARBA" id="ARBA00047558"/>
    </source>
</evidence>
<feature type="transmembrane region" description="Helical" evidence="21">
    <location>
        <begin position="319"/>
        <end position="342"/>
    </location>
</feature>
<evidence type="ECO:0000256" key="20">
    <source>
        <dbReference type="PROSITE-ProRule" id="PRU10141"/>
    </source>
</evidence>
<feature type="binding site" evidence="20">
    <location>
        <position position="1026"/>
    </location>
    <ligand>
        <name>ATP</name>
        <dbReference type="ChEBI" id="CHEBI:30616"/>
    </ligand>
</feature>
<dbReference type="GO" id="GO:0007166">
    <property type="term" value="P:cell surface receptor signaling pathway"/>
    <property type="evidence" value="ECO:0000318"/>
    <property type="project" value="GO_Central"/>
</dbReference>
<evidence type="ECO:0000256" key="4">
    <source>
        <dbReference type="ARBA" id="ARBA00022553"/>
    </source>
</evidence>
<dbReference type="InterPro" id="IPR017441">
    <property type="entry name" value="Protein_kinase_ATP_BS"/>
</dbReference>
<evidence type="ECO:0000256" key="9">
    <source>
        <dbReference type="ARBA" id="ARBA00022741"/>
    </source>
</evidence>
<dbReference type="FunCoup" id="F6H0F7">
    <property type="interactions" value="176"/>
</dbReference>
<dbReference type="InterPro" id="IPR049883">
    <property type="entry name" value="NOTCH1_EGF-like"/>
</dbReference>
<dbReference type="HOGENOM" id="CLU_000288_43_8_1"/>
<comment type="caution">
    <text evidence="19">Lacks conserved residue(s) required for the propagation of feature annotation.</text>
</comment>
<dbReference type="PANTHER" id="PTHR27005:SF468">
    <property type="entry name" value="OS01G0310500 PROTEIN"/>
    <property type="match status" value="1"/>
</dbReference>
<evidence type="ECO:0000256" key="13">
    <source>
        <dbReference type="ARBA" id="ARBA00023136"/>
    </source>
</evidence>
<gene>
    <name evidence="24" type="ordered locus">VIT_18s0001g01320</name>
</gene>
<keyword evidence="14" id="KW-1015">Disulfide bond</keyword>
<protein>
    <recommendedName>
        <fullName evidence="26">Wall-associated receptor kinase 2</fullName>
    </recommendedName>
</protein>
<comment type="subcellular location">
    <subcellularLocation>
        <location evidence="1">Membrane</location>
        <topology evidence="1">Single-pass type I membrane protein</topology>
    </subcellularLocation>
</comment>
<evidence type="ECO:0000313" key="24">
    <source>
        <dbReference type="EMBL" id="CCB45429.1"/>
    </source>
</evidence>
<dbReference type="OrthoDB" id="4062651at2759"/>
<reference evidence="25" key="1">
    <citation type="journal article" date="2007" name="Nature">
        <title>The grapevine genome sequence suggests ancestral hexaploidization in major angiosperm phyla.</title>
        <authorList>
            <consortium name="The French-Italian Public Consortium for Grapevine Genome Characterization."/>
            <person name="Jaillon O."/>
            <person name="Aury J.-M."/>
            <person name="Noel B."/>
            <person name="Policriti A."/>
            <person name="Clepet C."/>
            <person name="Casagrande A."/>
            <person name="Choisne N."/>
            <person name="Aubourg S."/>
            <person name="Vitulo N."/>
            <person name="Jubin C."/>
            <person name="Vezzi A."/>
            <person name="Legeai F."/>
            <person name="Hugueney P."/>
            <person name="Dasilva C."/>
            <person name="Horner D."/>
            <person name="Mica E."/>
            <person name="Jublot D."/>
            <person name="Poulain J."/>
            <person name="Bruyere C."/>
            <person name="Billault A."/>
            <person name="Segurens B."/>
            <person name="Gouyvenoux M."/>
            <person name="Ugarte E."/>
            <person name="Cattonaro F."/>
            <person name="Anthouard V."/>
            <person name="Vico V."/>
            <person name="Del Fabbro C."/>
            <person name="Alaux M."/>
            <person name="Di Gaspero G."/>
            <person name="Dumas V."/>
            <person name="Felice N."/>
            <person name="Paillard S."/>
            <person name="Juman I."/>
            <person name="Moroldo M."/>
            <person name="Scalabrin S."/>
            <person name="Canaguier A."/>
            <person name="Le Clainche I."/>
            <person name="Malacrida G."/>
            <person name="Durand E."/>
            <person name="Pesole G."/>
            <person name="Laucou V."/>
            <person name="Chatelet P."/>
            <person name="Merdinoglu D."/>
            <person name="Delledonne M."/>
            <person name="Pezzotti M."/>
            <person name="Lecharny A."/>
            <person name="Scarpelli C."/>
            <person name="Artiguenave F."/>
            <person name="Pe M.E."/>
            <person name="Valle G."/>
            <person name="Morgante M."/>
            <person name="Caboche M."/>
            <person name="Adam-Blondon A.-F."/>
            <person name="Weissenbach J."/>
            <person name="Quetier F."/>
            <person name="Wincker P."/>
        </authorList>
    </citation>
    <scope>NUCLEOTIDE SEQUENCE [LARGE SCALE GENOMIC DNA]</scope>
    <source>
        <strain evidence="25">cv. Pinot noir / PN40024</strain>
    </source>
</reference>
<keyword evidence="13 21" id="KW-0472">Membrane</keyword>
<dbReference type="GO" id="GO:0005524">
    <property type="term" value="F:ATP binding"/>
    <property type="evidence" value="ECO:0007669"/>
    <property type="project" value="UniProtKB-UniRule"/>
</dbReference>
<evidence type="ECO:0000256" key="14">
    <source>
        <dbReference type="ARBA" id="ARBA00023157"/>
    </source>
</evidence>
<dbReference type="InterPro" id="IPR008271">
    <property type="entry name" value="Ser/Thr_kinase_AS"/>
</dbReference>
<keyword evidence="4" id="KW-0597">Phosphoprotein</keyword>
<dbReference type="SMART" id="SM00179">
    <property type="entry name" value="EGF_CA"/>
    <property type="match status" value="2"/>
</dbReference>
<dbReference type="Pfam" id="PF00069">
    <property type="entry name" value="Pkinase"/>
    <property type="match status" value="2"/>
</dbReference>
<name>F6H0F7_VITVI</name>
<evidence type="ECO:0000256" key="6">
    <source>
        <dbReference type="ARBA" id="ARBA00022692"/>
    </source>
</evidence>
<keyword evidence="10" id="KW-0418">Kinase</keyword>
<dbReference type="InterPro" id="IPR025287">
    <property type="entry name" value="WAK_GUB"/>
</dbReference>
<dbReference type="GO" id="GO:0004674">
    <property type="term" value="F:protein serine/threonine kinase activity"/>
    <property type="evidence" value="ECO:0007669"/>
    <property type="project" value="UniProtKB-KW"/>
</dbReference>
<dbReference type="Pfam" id="PF07645">
    <property type="entry name" value="EGF_CA"/>
    <property type="match status" value="2"/>
</dbReference>
<dbReference type="SUPFAM" id="SSF56112">
    <property type="entry name" value="Protein kinase-like (PK-like)"/>
    <property type="match status" value="2"/>
</dbReference>
<dbReference type="PaxDb" id="29760-VIT_18s0001g01320.t01"/>
<dbReference type="PROSITE" id="PS01186">
    <property type="entry name" value="EGF_2"/>
    <property type="match status" value="1"/>
</dbReference>
<evidence type="ECO:0000256" key="12">
    <source>
        <dbReference type="ARBA" id="ARBA00022989"/>
    </source>
</evidence>
<dbReference type="Gene3D" id="1.10.510.10">
    <property type="entry name" value="Transferase(Phosphotransferase) domain 1"/>
    <property type="match status" value="2"/>
</dbReference>
<keyword evidence="11 20" id="KW-0067">ATP-binding</keyword>
<proteinExistence type="predicted"/>
<dbReference type="CDD" id="cd00054">
    <property type="entry name" value="EGF_CA"/>
    <property type="match status" value="2"/>
</dbReference>
<feature type="domain" description="Protein kinase" evidence="22">
    <location>
        <begin position="997"/>
        <end position="1279"/>
    </location>
</feature>
<dbReference type="SMART" id="SM00181">
    <property type="entry name" value="EGF"/>
    <property type="match status" value="4"/>
</dbReference>
<dbReference type="GO" id="GO:0030247">
    <property type="term" value="F:polysaccharide binding"/>
    <property type="evidence" value="ECO:0007669"/>
    <property type="project" value="InterPro"/>
</dbReference>
<evidence type="ECO:0000256" key="5">
    <source>
        <dbReference type="ARBA" id="ARBA00022679"/>
    </source>
</evidence>
<keyword evidence="5" id="KW-0808">Transferase</keyword>
<feature type="binding site" evidence="20">
    <location>
        <position position="423"/>
    </location>
    <ligand>
        <name>ATP</name>
        <dbReference type="ChEBI" id="CHEBI:30616"/>
    </ligand>
</feature>
<evidence type="ECO:0000259" key="23">
    <source>
        <dbReference type="PROSITE" id="PS50026"/>
    </source>
</evidence>
<evidence type="ECO:0000256" key="2">
    <source>
        <dbReference type="ARBA" id="ARBA00022527"/>
    </source>
</evidence>
<keyword evidence="3 19" id="KW-0245">EGF-like domain</keyword>
<dbReference type="PROSITE" id="PS00107">
    <property type="entry name" value="PROTEIN_KINASE_ATP"/>
    <property type="match status" value="2"/>
</dbReference>
<feature type="domain" description="EGF-like" evidence="23">
    <location>
        <begin position="871"/>
        <end position="910"/>
    </location>
</feature>
<evidence type="ECO:0000256" key="8">
    <source>
        <dbReference type="ARBA" id="ARBA00022737"/>
    </source>
</evidence>
<dbReference type="InterPro" id="IPR000742">
    <property type="entry name" value="EGF"/>
</dbReference>
<dbReference type="PROSITE" id="PS50011">
    <property type="entry name" value="PROTEIN_KINASE_DOM"/>
    <property type="match status" value="2"/>
</dbReference>
<dbReference type="PROSITE" id="PS00010">
    <property type="entry name" value="ASX_HYDROXYL"/>
    <property type="match status" value="2"/>
</dbReference>
<evidence type="ECO:0000256" key="17">
    <source>
        <dbReference type="ARBA" id="ARBA00047951"/>
    </source>
</evidence>
<dbReference type="Gene3D" id="2.10.25.10">
    <property type="entry name" value="Laminin"/>
    <property type="match status" value="1"/>
</dbReference>
<feature type="transmembrane region" description="Helical" evidence="21">
    <location>
        <begin position="925"/>
        <end position="947"/>
    </location>
</feature>
<dbReference type="FunFam" id="2.10.25.10:FF:000038">
    <property type="entry name" value="Fibrillin 2"/>
    <property type="match status" value="1"/>
</dbReference>
<dbReference type="FunFam" id="2.10.25.10:FF:000968">
    <property type="entry name" value="Uncharacterized protein"/>
    <property type="match status" value="1"/>
</dbReference>
<sequence>MAEAAVAQAKPGCPDRCGNVSIPYPFGTKKDCNHSQHFLLHCNDSVMPPKLTLGMNLHVVSISLGELKILNFLGRDCYNSYGGLVYENDPWLRLGSGYTISGKRNKFIAVGCDTYAIVRAYKGEERYTTGCMSVCDSITNVKSGSCSGIGCCETSIPEGTTNFTVKLSSYNNHRSVWAFNPCSYAFVVEETHFKFSSNQFRDLNNTENLPVVLDWRIGKERCKAARKTETYACKGKSECYEPDDWSGYLCKCLDGYHGNPYLPDGCQDINECDDPSLNKCVKKGRCKNTPGNYTCSCPKGYHGDGRQDGDRCNLDHLQVIPVVLGAGIGFMILLLSISWLYWGLKKRKFIRLKEKFFQQNGGLMLQQQLSRQEGSDETIKIFTAGELEKATNKYDESNIVGRGGYGTVYKGTLTNGRIVAVKKSKMIDKSQIEQFINEVLVLSQINHRNVVKLLGCCLETEVPLLVYEFITNGTLFNYIHGERKASTISWEVRLRIATETAGVLSYLHSATSTPIIHRDVKSTNILLDDNYTAKVSDFGASRLVPLDQAQLSTLVQGTLGYLDPEYLLTSQLTEKSDVYSFGVVFVELLTGEKALSFDRSEEERSLAMYFLSSWKDDNLFQVLDKHIVNEGNIEQLREAANLAKRCLRLKGDERPTMKEVSMELERIKMMEKQAWIDSKEKEQLHGESSQAYDNDCSFGFTSASFNSLRFFAVGCDTYALLQGYQGGDLYTTGCMSICSSEKQVQDGSCSGAGCCQVSFPEGLDDTTLTLSSYFNHTKVHDFNPCSYAFIAEESAFNFSSKNLTNLQDMEKLPRVVDWSIGNETCQVAKTNPSSYACKENSTCSEPSGRSGYLCKCFDGYHGNPYLDGCQDIDECENSSLNKCVEKARCKNIPGNYTCSCRKGYHGDGREDGDGCNPNMLQVIQIALGVSIGLISLLMGSSWLYWGLKKRKFIKLKKKFFEQNGGLMLRQQLSSQEGSNETVKIFSAEELEKATDKYAENKIIGQGGYGTVYKGTLTNGRIVAIKKSKMVDKSQIEQFINEVLVLSQINHRNVVKLLGCCLETEVPLLVYEFITNGTLFDYIHKGKKISTSSWEVRLRIATETAEVLSYLHSAASTPIIHRDVKSTNILLDDNYTAKVSDFGASRLVPLDQTQLSTMVQGTLGYLDPEYLLTSQLTEKSDVYSFGVVLVELLTAKKALSFDKPEEERSLAMYFLSSLKDDRLFQVLDERIVNEENIEQLKETANLAKKCLKLKGDERPTMKEVAMKLERMRMVEMHPWTDPEENEYLLGESSHTVDNGCSIGSTNTAYDSLKGHIMLPVKDGR</sequence>
<dbReference type="GO" id="GO:0005886">
    <property type="term" value="C:plasma membrane"/>
    <property type="evidence" value="ECO:0000318"/>
    <property type="project" value="GO_Central"/>
</dbReference>
<dbReference type="eggNOG" id="ENOG502QQPF">
    <property type="taxonomic scope" value="Eukaryota"/>
</dbReference>
<dbReference type="PROSITE" id="PS50026">
    <property type="entry name" value="EGF_3"/>
    <property type="match status" value="2"/>
</dbReference>
<dbReference type="InterPro" id="IPR018097">
    <property type="entry name" value="EGF_Ca-bd_CS"/>
</dbReference>
<keyword evidence="8" id="KW-0677">Repeat</keyword>
<keyword evidence="15" id="KW-0325">Glycoprotein</keyword>
<dbReference type="FunFam" id="3.30.200.20:FF:000043">
    <property type="entry name" value="Wall-associated receptor kinase 2"/>
    <property type="match status" value="2"/>
</dbReference>
<comment type="function">
    <text evidence="18">Serine/threonine-protein kinase that may function as a signaling receptor of extracellular matrix component. Binding to pectin may have significance in the control of cell expansion, morphogenesis and development.</text>
</comment>
<evidence type="ECO:0000256" key="21">
    <source>
        <dbReference type="SAM" id="Phobius"/>
    </source>
</evidence>
<evidence type="ECO:0008006" key="26">
    <source>
        <dbReference type="Google" id="ProtNLM"/>
    </source>
</evidence>
<feature type="domain" description="Protein kinase" evidence="22">
    <location>
        <begin position="394"/>
        <end position="676"/>
    </location>
</feature>
<dbReference type="EMBL" id="FN595227">
    <property type="protein sequence ID" value="CCB45429.1"/>
    <property type="molecule type" value="Genomic_DNA"/>
</dbReference>
<keyword evidence="25" id="KW-1185">Reference proteome</keyword>
<dbReference type="InterPro" id="IPR001881">
    <property type="entry name" value="EGF-like_Ca-bd_dom"/>
</dbReference>
<comment type="catalytic activity">
    <reaction evidence="16">
        <text>L-seryl-[protein] + ATP = O-phospho-L-seryl-[protein] + ADP + H(+)</text>
        <dbReference type="Rhea" id="RHEA:17989"/>
        <dbReference type="Rhea" id="RHEA-COMP:9863"/>
        <dbReference type="Rhea" id="RHEA-COMP:11604"/>
        <dbReference type="ChEBI" id="CHEBI:15378"/>
        <dbReference type="ChEBI" id="CHEBI:29999"/>
        <dbReference type="ChEBI" id="CHEBI:30616"/>
        <dbReference type="ChEBI" id="CHEBI:83421"/>
        <dbReference type="ChEBI" id="CHEBI:456216"/>
    </reaction>
</comment>
<evidence type="ECO:0000259" key="22">
    <source>
        <dbReference type="PROSITE" id="PS50011"/>
    </source>
</evidence>
<dbReference type="InParanoid" id="F6H0F7"/>
<evidence type="ECO:0000256" key="19">
    <source>
        <dbReference type="PROSITE-ProRule" id="PRU00076"/>
    </source>
</evidence>
<evidence type="ECO:0000256" key="3">
    <source>
        <dbReference type="ARBA" id="ARBA00022536"/>
    </source>
</evidence>
<evidence type="ECO:0000256" key="1">
    <source>
        <dbReference type="ARBA" id="ARBA00004479"/>
    </source>
</evidence>
<dbReference type="InterPro" id="IPR011009">
    <property type="entry name" value="Kinase-like_dom_sf"/>
</dbReference>
<accession>F6H0F7</accession>